<evidence type="ECO:0000313" key="5">
    <source>
        <dbReference type="EMBL" id="OUJ76285.1"/>
    </source>
</evidence>
<keyword evidence="1" id="KW-0805">Transcription regulation</keyword>
<evidence type="ECO:0000256" key="2">
    <source>
        <dbReference type="ARBA" id="ARBA00023125"/>
    </source>
</evidence>
<reference evidence="5 6" key="1">
    <citation type="submission" date="2017-01" db="EMBL/GenBank/DDBJ databases">
        <title>A new Hymenobacter.</title>
        <authorList>
            <person name="Liang Y."/>
            <person name="Feng F."/>
        </authorList>
    </citation>
    <scope>NUCLEOTIDE SEQUENCE [LARGE SCALE GENOMIC DNA]</scope>
    <source>
        <strain evidence="5">MIMBbqt21</strain>
    </source>
</reference>
<dbReference type="GO" id="GO:0000976">
    <property type="term" value="F:transcription cis-regulatory region binding"/>
    <property type="evidence" value="ECO:0007669"/>
    <property type="project" value="TreeGrafter"/>
</dbReference>
<dbReference type="CDD" id="cd01392">
    <property type="entry name" value="HTH_LacI"/>
    <property type="match status" value="1"/>
</dbReference>
<dbReference type="Pfam" id="PF00356">
    <property type="entry name" value="LacI"/>
    <property type="match status" value="1"/>
</dbReference>
<dbReference type="Pfam" id="PF00532">
    <property type="entry name" value="Peripla_BP_1"/>
    <property type="match status" value="1"/>
</dbReference>
<dbReference type="InterPro" id="IPR000843">
    <property type="entry name" value="HTH_LacI"/>
</dbReference>
<accession>A0A243WK58</accession>
<proteinExistence type="predicted"/>
<keyword evidence="3" id="KW-0804">Transcription</keyword>
<dbReference type="SUPFAM" id="SSF53822">
    <property type="entry name" value="Periplasmic binding protein-like I"/>
    <property type="match status" value="1"/>
</dbReference>
<keyword evidence="2" id="KW-0238">DNA-binding</keyword>
<evidence type="ECO:0000256" key="1">
    <source>
        <dbReference type="ARBA" id="ARBA00023015"/>
    </source>
</evidence>
<dbReference type="GO" id="GO:0003700">
    <property type="term" value="F:DNA-binding transcription factor activity"/>
    <property type="evidence" value="ECO:0007669"/>
    <property type="project" value="TreeGrafter"/>
</dbReference>
<keyword evidence="6" id="KW-1185">Reference proteome</keyword>
<dbReference type="PANTHER" id="PTHR30146">
    <property type="entry name" value="LACI-RELATED TRANSCRIPTIONAL REPRESSOR"/>
    <property type="match status" value="1"/>
</dbReference>
<dbReference type="Gene3D" id="3.40.50.2300">
    <property type="match status" value="2"/>
</dbReference>
<dbReference type="OrthoDB" id="891936at2"/>
<dbReference type="EMBL" id="MTSE01000001">
    <property type="protein sequence ID" value="OUJ76285.1"/>
    <property type="molecule type" value="Genomic_DNA"/>
</dbReference>
<dbReference type="PROSITE" id="PS50932">
    <property type="entry name" value="HTH_LACI_2"/>
    <property type="match status" value="1"/>
</dbReference>
<evidence type="ECO:0000256" key="3">
    <source>
        <dbReference type="ARBA" id="ARBA00023163"/>
    </source>
</evidence>
<name>A0A243WK58_9BACT</name>
<protein>
    <submittedName>
        <fullName evidence="5">LacI family transcriptional regulator</fullName>
    </submittedName>
</protein>
<dbReference type="CDD" id="cd06267">
    <property type="entry name" value="PBP1_LacI_sugar_binding-like"/>
    <property type="match status" value="1"/>
</dbReference>
<organism evidence="5 6">
    <name type="scientific">Hymenobacter crusticola</name>
    <dbReference type="NCBI Taxonomy" id="1770526"/>
    <lineage>
        <taxon>Bacteria</taxon>
        <taxon>Pseudomonadati</taxon>
        <taxon>Bacteroidota</taxon>
        <taxon>Cytophagia</taxon>
        <taxon>Cytophagales</taxon>
        <taxon>Hymenobacteraceae</taxon>
        <taxon>Hymenobacter</taxon>
    </lineage>
</organism>
<dbReference type="SMART" id="SM00354">
    <property type="entry name" value="HTH_LACI"/>
    <property type="match status" value="1"/>
</dbReference>
<sequence length="340" mass="37161">MEKINLKRLADELHLSTSTVSRALQDSYQIGADTKQRVLALAQKLNYVPNPHASSLGSRKSNTIAVVIPEVFDSYFAQAVNGIETVAQAHGYHILIYLTHESEQQERAILRAFQGGRVDGVLMSVSAETTSTEHIAALQAQGVPVAFFDRAADGIETARVTTNDLESSCLATRHLVECGCSHIALLSIARQLSIERQRIRGYQNALAESGQLFREDYVVECTHDPEENYLAIRQLLEAHPEIDGLLVTVELLTVSAYQACHDLGRRIPADVKVVSFSNSRSAAILNPALTTIRQPAFETGKAIATLLLKALKNRHKNLGTDSVVLPSTLIVRASTATDIK</sequence>
<dbReference type="SUPFAM" id="SSF47413">
    <property type="entry name" value="lambda repressor-like DNA-binding domains"/>
    <property type="match status" value="1"/>
</dbReference>
<dbReference type="AlphaFoldDB" id="A0A243WK58"/>
<dbReference type="InterPro" id="IPR001761">
    <property type="entry name" value="Peripla_BP/Lac1_sug-bd_dom"/>
</dbReference>
<dbReference type="Proteomes" id="UP000194873">
    <property type="component" value="Unassembled WGS sequence"/>
</dbReference>
<dbReference type="InterPro" id="IPR010982">
    <property type="entry name" value="Lambda_DNA-bd_dom_sf"/>
</dbReference>
<comment type="caution">
    <text evidence="5">The sequence shown here is derived from an EMBL/GenBank/DDBJ whole genome shotgun (WGS) entry which is preliminary data.</text>
</comment>
<gene>
    <name evidence="5" type="ORF">BXP70_03250</name>
</gene>
<evidence type="ECO:0000259" key="4">
    <source>
        <dbReference type="PROSITE" id="PS50932"/>
    </source>
</evidence>
<feature type="domain" description="HTH lacI-type" evidence="4">
    <location>
        <begin position="4"/>
        <end position="58"/>
    </location>
</feature>
<evidence type="ECO:0000313" key="6">
    <source>
        <dbReference type="Proteomes" id="UP000194873"/>
    </source>
</evidence>
<dbReference type="RefSeq" id="WP_086592542.1">
    <property type="nucleotide sequence ID" value="NZ_MTSE01000001.1"/>
</dbReference>
<dbReference type="InterPro" id="IPR028082">
    <property type="entry name" value="Peripla_BP_I"/>
</dbReference>
<dbReference type="Gene3D" id="1.10.260.40">
    <property type="entry name" value="lambda repressor-like DNA-binding domains"/>
    <property type="match status" value="1"/>
</dbReference>
<dbReference type="PANTHER" id="PTHR30146:SF109">
    <property type="entry name" value="HTH-TYPE TRANSCRIPTIONAL REGULATOR GALS"/>
    <property type="match status" value="1"/>
</dbReference>